<organism evidence="2 3">
    <name type="scientific">Lasius niger</name>
    <name type="common">Black garden ant</name>
    <dbReference type="NCBI Taxonomy" id="67767"/>
    <lineage>
        <taxon>Eukaryota</taxon>
        <taxon>Metazoa</taxon>
        <taxon>Ecdysozoa</taxon>
        <taxon>Arthropoda</taxon>
        <taxon>Hexapoda</taxon>
        <taxon>Insecta</taxon>
        <taxon>Pterygota</taxon>
        <taxon>Neoptera</taxon>
        <taxon>Endopterygota</taxon>
        <taxon>Hymenoptera</taxon>
        <taxon>Apocrita</taxon>
        <taxon>Aculeata</taxon>
        <taxon>Formicoidea</taxon>
        <taxon>Formicidae</taxon>
        <taxon>Formicinae</taxon>
        <taxon>Lasius</taxon>
        <taxon>Lasius</taxon>
    </lineage>
</organism>
<keyword evidence="1" id="KW-0175">Coiled coil</keyword>
<feature type="coiled-coil region" evidence="1">
    <location>
        <begin position="57"/>
        <end position="114"/>
    </location>
</feature>
<dbReference type="PaxDb" id="67767-A0A0J7N7V6"/>
<comment type="caution">
    <text evidence="2">The sequence shown here is derived from an EMBL/GenBank/DDBJ whole genome shotgun (WGS) entry which is preliminary data.</text>
</comment>
<gene>
    <name evidence="2" type="ORF">RF55_11714</name>
</gene>
<protein>
    <submittedName>
        <fullName evidence="2">Uncharacterized protein</fullName>
    </submittedName>
</protein>
<dbReference type="Proteomes" id="UP000036403">
    <property type="component" value="Unassembled WGS sequence"/>
</dbReference>
<dbReference type="AlphaFoldDB" id="A0A0J7N7V6"/>
<name>A0A0J7N7V6_LASNI</name>
<dbReference type="EMBL" id="LBMM01008612">
    <property type="protein sequence ID" value="KMQ88740.1"/>
    <property type="molecule type" value="Genomic_DNA"/>
</dbReference>
<evidence type="ECO:0000313" key="3">
    <source>
        <dbReference type="Proteomes" id="UP000036403"/>
    </source>
</evidence>
<sequence length="115" mass="13808">MVGDRVDSDLHPVEVWMESRMNRRIEGKEGDGGGKEVWDEKGRKVFKEKLGRVNIGRREEEDERNELEGRLREAIKDTEKELGVGKERKGGWWNEECEWKKKEVREELRRWRRKG</sequence>
<evidence type="ECO:0000256" key="1">
    <source>
        <dbReference type="SAM" id="Coils"/>
    </source>
</evidence>
<accession>A0A0J7N7V6</accession>
<keyword evidence="3" id="KW-1185">Reference proteome</keyword>
<proteinExistence type="predicted"/>
<evidence type="ECO:0000313" key="2">
    <source>
        <dbReference type="EMBL" id="KMQ88740.1"/>
    </source>
</evidence>
<reference evidence="2 3" key="1">
    <citation type="submission" date="2015-04" db="EMBL/GenBank/DDBJ databases">
        <title>Lasius niger genome sequencing.</title>
        <authorList>
            <person name="Konorov E.A."/>
            <person name="Nikitin M.A."/>
            <person name="Kirill M.V."/>
            <person name="Chang P."/>
        </authorList>
    </citation>
    <scope>NUCLEOTIDE SEQUENCE [LARGE SCALE GENOMIC DNA]</scope>
    <source>
        <tissue evidence="2">Whole</tissue>
    </source>
</reference>